<reference evidence="1" key="1">
    <citation type="submission" date="2019-11" db="UniProtKB">
        <authorList>
            <consortium name="WormBaseParasite"/>
        </authorList>
    </citation>
    <scope>IDENTIFICATION</scope>
</reference>
<evidence type="ECO:0000313" key="1">
    <source>
        <dbReference type="WBParaSite" id="MCU_006417-RA"/>
    </source>
</evidence>
<organism evidence="1">
    <name type="scientific">Mesocestoides corti</name>
    <name type="common">Flatworm</name>
    <dbReference type="NCBI Taxonomy" id="53468"/>
    <lineage>
        <taxon>Eukaryota</taxon>
        <taxon>Metazoa</taxon>
        <taxon>Spiralia</taxon>
        <taxon>Lophotrochozoa</taxon>
        <taxon>Platyhelminthes</taxon>
        <taxon>Cestoda</taxon>
        <taxon>Eucestoda</taxon>
        <taxon>Cyclophyllidea</taxon>
        <taxon>Mesocestoididae</taxon>
        <taxon>Mesocestoides</taxon>
    </lineage>
</organism>
<protein>
    <submittedName>
        <fullName evidence="1">BclA_C domain-containing protein</fullName>
    </submittedName>
</protein>
<proteinExistence type="predicted"/>
<accession>A0A5K3FB66</accession>
<dbReference type="AlphaFoldDB" id="A0A5K3FB66"/>
<name>A0A5K3FB66_MESCO</name>
<dbReference type="WBParaSite" id="MCU_006417-RA">
    <property type="protein sequence ID" value="MCU_006417-RA"/>
    <property type="gene ID" value="MCU_006417"/>
</dbReference>
<sequence>MLTGANNKRVEKTISGLVSLPTEGTFKYLLNAFNTRFSLSHSVTLLAQATGFDVKLSFAKTFLECCGNFTGDVNITNYSGHLPLPFGFFLKAACRHYKTEKVTVRHVNVDPSTGHFELRLPPLGQYDCTLEAGNHIWIPYSETATLTSTPALQISGIAGLMYESDHFTTGCGRHFDLLPNEHRWAFQLIVLRGNVKNIDWVLRRLSDYSIVLSTKSVLDVYYYVPDVEVSMIGASSELTTPSLARKV</sequence>